<dbReference type="EMBL" id="MN739080">
    <property type="protein sequence ID" value="QHS87338.1"/>
    <property type="molecule type" value="Genomic_DNA"/>
</dbReference>
<evidence type="ECO:0000313" key="1">
    <source>
        <dbReference type="EMBL" id="QHS87338.1"/>
    </source>
</evidence>
<accession>A0A6C0B766</accession>
<name>A0A6C0B766_9ZZZZ</name>
<dbReference type="AlphaFoldDB" id="A0A6C0B766"/>
<sequence>MSSIVDTPLQGTAFQDISLEELYIASLDEMDKIALNVARTTMGSLFSLSKSTAFIEWTNERNKKQMDA</sequence>
<protein>
    <submittedName>
        <fullName evidence="1">Uncharacterized protein</fullName>
    </submittedName>
</protein>
<reference evidence="1" key="1">
    <citation type="journal article" date="2020" name="Nature">
        <title>Giant virus diversity and host interactions through global metagenomics.</title>
        <authorList>
            <person name="Schulz F."/>
            <person name="Roux S."/>
            <person name="Paez-Espino D."/>
            <person name="Jungbluth S."/>
            <person name="Walsh D.A."/>
            <person name="Denef V.J."/>
            <person name="McMahon K.D."/>
            <person name="Konstantinidis K.T."/>
            <person name="Eloe-Fadrosh E.A."/>
            <person name="Kyrpides N.C."/>
            <person name="Woyke T."/>
        </authorList>
    </citation>
    <scope>NUCLEOTIDE SEQUENCE</scope>
    <source>
        <strain evidence="1">GVMAG-M-3300010157-4</strain>
    </source>
</reference>
<organism evidence="1">
    <name type="scientific">viral metagenome</name>
    <dbReference type="NCBI Taxonomy" id="1070528"/>
    <lineage>
        <taxon>unclassified sequences</taxon>
        <taxon>metagenomes</taxon>
        <taxon>organismal metagenomes</taxon>
    </lineage>
</organism>
<proteinExistence type="predicted"/>